<evidence type="ECO:0000256" key="1">
    <source>
        <dbReference type="ARBA" id="ARBA00004123"/>
    </source>
</evidence>
<comment type="subunit">
    <text evidence="2">Associated with the spliceosome.</text>
</comment>
<keyword evidence="6" id="KW-0539">Nucleus</keyword>
<dbReference type="VEuPathDB" id="FungiDB:MGYG_00332"/>
<dbReference type="GO" id="GO:0006397">
    <property type="term" value="P:mRNA processing"/>
    <property type="evidence" value="ECO:0007669"/>
    <property type="project" value="UniProtKB-KW"/>
</dbReference>
<protein>
    <recommendedName>
        <fullName evidence="8">Pre-mRNA-splicing factor RSE1</fullName>
    </recommendedName>
    <alternativeName>
        <fullName evidence="10">Pre-mRNA-splicing factor rse1</fullName>
    </alternativeName>
</protein>
<evidence type="ECO:0000259" key="11">
    <source>
        <dbReference type="Pfam" id="PF03178"/>
    </source>
</evidence>
<comment type="similarity">
    <text evidence="7">Belongs to the RSE1 family.</text>
</comment>
<dbReference type="PANTHER" id="PTHR10644">
    <property type="entry name" value="DNA REPAIR/RNA PROCESSING CPSF FAMILY"/>
    <property type="match status" value="1"/>
</dbReference>
<accession>E5QZ59</accession>
<dbReference type="InterPro" id="IPR058543">
    <property type="entry name" value="Beta-prop_RSE1/DDB1/CPSF1_2nd"/>
</dbReference>
<evidence type="ECO:0000313" key="15">
    <source>
        <dbReference type="Proteomes" id="UP000002669"/>
    </source>
</evidence>
<sequence length="1181" mass="131299">MATTSSMFMYSLTIQPPTAITQAILGQFSGTKEQQIVTAAGAKLAIHRTEPSQGKVQTLFSQDVFGIIRSLAAFRLAGSNKDYIIIGSDSGRITIVEYVPAQNRFNRIHLETFGKSGIRRVVPGQYLAVDPKGRACLIASVEKNKLVYVLNRNAQAELTISSPLEAHRPQTVVFALTALDVGYENPIFAALEVEYTEVDQDPTGQAYDDTEKMLVYYELDLGLNHVVRRWADPVDRTASMLFQVPGGADGPSGVLVCAEDNIVYRHSNQDAFRVPIPRRRGPTENPERKRCITAGVMHKMRGAFFFLLQSEDGDLFKVTMEMVEDENENATGEVKRLKLKYFDTVPLASSLCILKSGFLFVASETGNQHFYQFEKLGDDDDEIEFISDDYSAVISEPLPPVYFRPRPAENLNLVESIASLNPLMAASVTNVTEEDAPQIYTLCGTGARSSFRTLKHGLEVSEIVESELPSVPSAVWTTKLSRNDQYDAYIVLSFSNGTLVLSIGETVEEVTDTGFLSSAPTLAVQQLGEDSLIQVHPKGIRHIHADQRVNEWPAPQHRSIVAATTNERQVAIALSSGEIVYFEMDTDGSLAEYDEKRQMSGTVTCLSLGEVPKDDVDFCPVCPIHHVHDRFTLRVDVILHIGLYSGIYLRTVLDEVTGELSDTRTRFLGVKPVKLFSVSVKEQRAVLALSSRSWLGYSDLQTKSFTLTPLNYVGLEWSWNFSSEQCVEGMVGIQGQNLRIFSIEKLDNNLLQEPIPLAYTPRNFVRHPEYPLFYVIGSDNNVLSPSTKAKLLGESTAVNGDSAELPPEDFGYPRGTNHWASCIEVVDPINTKSVLSKLELEDNEAAVSIAAVSFTSQEDETFLVVGTGKDMVVSPRTYTCGFIHIYRFQEEGKELEFIHKTKVEQPPLALLGFQGRLLAGVGPDLRIYDLGMRQLLRKCQAQITPRVIVGLQTQGSRIIVSDVQESVTYVVYKYQENALIPFADDIISRWTTCTTMVDYETVAGGDKFGNIWLLRCPTKASEEADEDGSGAHLIHERQYLQGAPNRLSLVVHFYSQDIPTSIQKTQLVAGGRDILVWTGLQGTVGMFVPFITRDDVDFFQTLEMQLASQNAPLAGRDHLIYRGYYAPCKGVIDGDLCETFLLLPNDKKQAIAGELDRSVREIERKISVRTILLSQRLLTNI</sequence>
<dbReference type="Pfam" id="PF23726">
    <property type="entry name" value="Beta-prop_RSE1_2nd"/>
    <property type="match status" value="2"/>
</dbReference>
<dbReference type="HOGENOM" id="CLU_003246_0_0_1"/>
<keyword evidence="5" id="KW-0508">mRNA splicing</keyword>
<dbReference type="Pfam" id="PF03178">
    <property type="entry name" value="CPSF_A"/>
    <property type="match status" value="1"/>
</dbReference>
<organism evidence="15">
    <name type="scientific">Arthroderma gypseum (strain ATCC MYA-4604 / CBS 118893)</name>
    <name type="common">Microsporum gypseum</name>
    <dbReference type="NCBI Taxonomy" id="535722"/>
    <lineage>
        <taxon>Eukaryota</taxon>
        <taxon>Fungi</taxon>
        <taxon>Dikarya</taxon>
        <taxon>Ascomycota</taxon>
        <taxon>Pezizomycotina</taxon>
        <taxon>Eurotiomycetes</taxon>
        <taxon>Eurotiomycetidae</taxon>
        <taxon>Onygenales</taxon>
        <taxon>Arthrodermataceae</taxon>
        <taxon>Nannizzia</taxon>
    </lineage>
</organism>
<dbReference type="InterPro" id="IPR018846">
    <property type="entry name" value="Beta-prop_RSE1/DDB1/CPSF1_1st"/>
</dbReference>
<feature type="domain" description="RSE1/DDB1/CPSF1 C-terminal" evidence="11">
    <location>
        <begin position="820"/>
        <end position="1141"/>
    </location>
</feature>
<reference evidence="15" key="1">
    <citation type="journal article" date="2012" name="MBio">
        <title>Comparative genome analysis of Trichophyton rubrum and related dermatophytes reveals candidate genes involved in infection.</title>
        <authorList>
            <person name="Martinez D.A."/>
            <person name="Oliver B.G."/>
            <person name="Graeser Y."/>
            <person name="Goldberg J.M."/>
            <person name="Li W."/>
            <person name="Martinez-Rossi N.M."/>
            <person name="Monod M."/>
            <person name="Shelest E."/>
            <person name="Barton R.C."/>
            <person name="Birch E."/>
            <person name="Brakhage A.A."/>
            <person name="Chen Z."/>
            <person name="Gurr S.J."/>
            <person name="Heiman D."/>
            <person name="Heitman J."/>
            <person name="Kosti I."/>
            <person name="Rossi A."/>
            <person name="Saif S."/>
            <person name="Samalova M."/>
            <person name="Saunders C.W."/>
            <person name="Shea T."/>
            <person name="Summerbell R.C."/>
            <person name="Xu J."/>
            <person name="Young S."/>
            <person name="Zeng Q."/>
            <person name="Birren B.W."/>
            <person name="Cuomo C.A."/>
            <person name="White T.C."/>
        </authorList>
    </citation>
    <scope>NUCLEOTIDE SEQUENCE [LARGE SCALE GENOMIC DNA]</scope>
    <source>
        <strain evidence="15">ATCC MYA-4604 / CBS 118893</strain>
    </source>
</reference>
<evidence type="ECO:0000256" key="2">
    <source>
        <dbReference type="ARBA" id="ARBA00011524"/>
    </source>
</evidence>
<dbReference type="FunFam" id="2.130.10.10:FF:000628">
    <property type="entry name" value="Pre-mRNA-splicing factor RSE1"/>
    <property type="match status" value="1"/>
</dbReference>
<dbReference type="GO" id="GO:0005681">
    <property type="term" value="C:spliceosomal complex"/>
    <property type="evidence" value="ECO:0007669"/>
    <property type="project" value="UniProtKB-KW"/>
</dbReference>
<feature type="domain" description="RSE1/DDB1/CPSF1 second beta-propeller" evidence="13">
    <location>
        <begin position="638"/>
        <end position="743"/>
    </location>
</feature>
<evidence type="ECO:0000256" key="5">
    <source>
        <dbReference type="ARBA" id="ARBA00023187"/>
    </source>
</evidence>
<comment type="function">
    <text evidence="9">Involved in pre-mRNA splicing and cell cycle control.</text>
</comment>
<dbReference type="OMA" id="PRATGHW"/>
<dbReference type="Pfam" id="PF10433">
    <property type="entry name" value="Beta-prop_RSE1_1st"/>
    <property type="match status" value="1"/>
</dbReference>
<dbReference type="GO" id="GO:0003676">
    <property type="term" value="F:nucleic acid binding"/>
    <property type="evidence" value="ECO:0007669"/>
    <property type="project" value="InterPro"/>
</dbReference>
<dbReference type="GeneID" id="10031559"/>
<evidence type="ECO:0000259" key="12">
    <source>
        <dbReference type="Pfam" id="PF10433"/>
    </source>
</evidence>
<evidence type="ECO:0000313" key="14">
    <source>
        <dbReference type="EMBL" id="EFQ97291.1"/>
    </source>
</evidence>
<gene>
    <name evidence="14" type="ORF">MGYG_00332</name>
</gene>
<evidence type="ECO:0000256" key="10">
    <source>
        <dbReference type="ARBA" id="ARBA00068521"/>
    </source>
</evidence>
<dbReference type="Proteomes" id="UP000002669">
    <property type="component" value="Unassembled WGS sequence"/>
</dbReference>
<dbReference type="FunFam" id="2.130.10.10:FF:001143">
    <property type="entry name" value="Pre-mRNA-splicing factor rse-1, putative"/>
    <property type="match status" value="1"/>
</dbReference>
<evidence type="ECO:0000256" key="8">
    <source>
        <dbReference type="ARBA" id="ARBA00040134"/>
    </source>
</evidence>
<dbReference type="Gene3D" id="2.130.10.10">
    <property type="entry name" value="YVTN repeat-like/Quinoprotein amine dehydrogenase"/>
    <property type="match status" value="3"/>
</dbReference>
<feature type="domain" description="RSE1/DDB1/CPSF1 second beta-propeller" evidence="13">
    <location>
        <begin position="461"/>
        <end position="621"/>
    </location>
</feature>
<dbReference type="FunCoup" id="E5QZ59">
    <property type="interactions" value="1286"/>
</dbReference>
<dbReference type="STRING" id="535722.E5QZ59"/>
<comment type="subcellular location">
    <subcellularLocation>
        <location evidence="1">Nucleus</location>
    </subcellularLocation>
</comment>
<dbReference type="InterPro" id="IPR004871">
    <property type="entry name" value="RSE1/DDB1/CPSF1_C"/>
</dbReference>
<evidence type="ECO:0000256" key="9">
    <source>
        <dbReference type="ARBA" id="ARBA00055157"/>
    </source>
</evidence>
<evidence type="ECO:0000256" key="6">
    <source>
        <dbReference type="ARBA" id="ARBA00023242"/>
    </source>
</evidence>
<dbReference type="EMBL" id="DS989822">
    <property type="protein sequence ID" value="EFQ97291.1"/>
    <property type="molecule type" value="Genomic_DNA"/>
</dbReference>
<evidence type="ECO:0000256" key="3">
    <source>
        <dbReference type="ARBA" id="ARBA00022664"/>
    </source>
</evidence>
<keyword evidence="4" id="KW-0747">Spliceosome</keyword>
<dbReference type="Gene3D" id="1.10.150.910">
    <property type="match status" value="1"/>
</dbReference>
<evidence type="ECO:0000256" key="4">
    <source>
        <dbReference type="ARBA" id="ARBA00022728"/>
    </source>
</evidence>
<name>E5QZ59_ARTGP</name>
<keyword evidence="3" id="KW-0507">mRNA processing</keyword>
<dbReference type="InParanoid" id="E5QZ59"/>
<dbReference type="GO" id="GO:0008380">
    <property type="term" value="P:RNA splicing"/>
    <property type="evidence" value="ECO:0007669"/>
    <property type="project" value="UniProtKB-KW"/>
</dbReference>
<dbReference type="RefSeq" id="XP_003176243.1">
    <property type="nucleotide sequence ID" value="XM_003176195.1"/>
</dbReference>
<dbReference type="AlphaFoldDB" id="E5QZ59"/>
<dbReference type="OrthoDB" id="436637at2759"/>
<feature type="domain" description="RSE1/DDB1/CPSF1 first beta-propeller" evidence="12">
    <location>
        <begin position="19"/>
        <end position="415"/>
    </location>
</feature>
<dbReference type="eggNOG" id="KOG1898">
    <property type="taxonomic scope" value="Eukaryota"/>
</dbReference>
<proteinExistence type="inferred from homology"/>
<dbReference type="InterPro" id="IPR050358">
    <property type="entry name" value="RSE1/DDB1/CFT1"/>
</dbReference>
<keyword evidence="15" id="KW-1185">Reference proteome</keyword>
<evidence type="ECO:0000256" key="7">
    <source>
        <dbReference type="ARBA" id="ARBA00038266"/>
    </source>
</evidence>
<dbReference type="InterPro" id="IPR015943">
    <property type="entry name" value="WD40/YVTN_repeat-like_dom_sf"/>
</dbReference>
<evidence type="ECO:0000259" key="13">
    <source>
        <dbReference type="Pfam" id="PF23726"/>
    </source>
</evidence>